<sequence>MHKCTLGNMLALRLCALALADVIPVIISGIDVRAVTRLFQPICFLLFCSLLAHFIWRKSSFGLMVKGESALKMWRPTNAPSKKPTFKFPQSSISNRFRSTALKKEVKVETKKAQREIVSSDTQIERNALMVDTYPKIQEFCANLGLDFQVIDMRWGIPDESQLDHSMEELCLSEIKNCQNLSLGPNFVPVRSVYPNYMSRNCKLKEQSEKDILAWQECEMRLQDVLRKAATSAYHNNSLTKEQLHQFYLSVTESEMTKGILKAKNADSKCLIYLRKFTNFPDSLDGDDLNEGSGEEMNMVDDSPALYVDYVIVNKKTMCLLRSNLAMIASGSSVLLWDIPTGKCDQAIAKTVFRKAMFMRADWMENCTGTSTIIVRSPNHKFIVIGSEDGYVLLYRTDNGMPIQMKAPDTKHEAPVCQVAVSPNNKWVSSFCVNNFLKLWSACNNEEHFSIQLRSQAVKLQFTLDSKHLAVLSEKSNVCIFKVHEGKTFNG</sequence>
<dbReference type="InterPro" id="IPR052752">
    <property type="entry name" value="NACHT-WD_repeat"/>
</dbReference>
<dbReference type="InterPro" id="IPR015943">
    <property type="entry name" value="WD40/YVTN_repeat-like_dom_sf"/>
</dbReference>
<dbReference type="PANTHER" id="PTHR19871:SF14">
    <property type="entry name" value="DUF4062 DOMAIN-CONTAINING PROTEIN"/>
    <property type="match status" value="1"/>
</dbReference>
<feature type="transmembrane region" description="Helical" evidence="1">
    <location>
        <begin position="38"/>
        <end position="56"/>
    </location>
</feature>
<protein>
    <submittedName>
        <fullName evidence="3">Uncharacterized protein</fullName>
    </submittedName>
</protein>
<dbReference type="Gene3D" id="2.130.10.10">
    <property type="entry name" value="YVTN repeat-like/Quinoprotein amine dehydrogenase"/>
    <property type="match status" value="1"/>
</dbReference>
<keyword evidence="4" id="KW-1185">Reference proteome</keyword>
<dbReference type="EMBL" id="CAHIKZ030001836">
    <property type="protein sequence ID" value="CAE1275497.1"/>
    <property type="molecule type" value="Genomic_DNA"/>
</dbReference>
<keyword evidence="1" id="KW-1133">Transmembrane helix</keyword>
<organism evidence="3 4">
    <name type="scientific">Acanthosepion pharaonis</name>
    <name type="common">Pharaoh cuttlefish</name>
    <name type="synonym">Sepia pharaonis</name>
    <dbReference type="NCBI Taxonomy" id="158019"/>
    <lineage>
        <taxon>Eukaryota</taxon>
        <taxon>Metazoa</taxon>
        <taxon>Spiralia</taxon>
        <taxon>Lophotrochozoa</taxon>
        <taxon>Mollusca</taxon>
        <taxon>Cephalopoda</taxon>
        <taxon>Coleoidea</taxon>
        <taxon>Decapodiformes</taxon>
        <taxon>Sepiida</taxon>
        <taxon>Sepiina</taxon>
        <taxon>Sepiidae</taxon>
        <taxon>Acanthosepion</taxon>
    </lineage>
</organism>
<dbReference type="Proteomes" id="UP000597762">
    <property type="component" value="Unassembled WGS sequence"/>
</dbReference>
<dbReference type="PANTHER" id="PTHR19871">
    <property type="entry name" value="BETA TRANSDUCIN-RELATED PROTEIN"/>
    <property type="match status" value="1"/>
</dbReference>
<accession>A0A812CL18</accession>
<reference evidence="3" key="1">
    <citation type="submission" date="2021-01" db="EMBL/GenBank/DDBJ databases">
        <authorList>
            <person name="Li R."/>
            <person name="Bekaert M."/>
        </authorList>
    </citation>
    <scope>NUCLEOTIDE SEQUENCE</scope>
    <source>
        <strain evidence="3">Farmed</strain>
    </source>
</reference>
<keyword evidence="1" id="KW-0812">Transmembrane</keyword>
<dbReference type="OrthoDB" id="2325716at2759"/>
<dbReference type="AlphaFoldDB" id="A0A812CL18"/>
<evidence type="ECO:0000256" key="1">
    <source>
        <dbReference type="SAM" id="Phobius"/>
    </source>
</evidence>
<evidence type="ECO:0000256" key="2">
    <source>
        <dbReference type="SAM" id="SignalP"/>
    </source>
</evidence>
<dbReference type="InterPro" id="IPR036322">
    <property type="entry name" value="WD40_repeat_dom_sf"/>
</dbReference>
<evidence type="ECO:0000313" key="4">
    <source>
        <dbReference type="Proteomes" id="UP000597762"/>
    </source>
</evidence>
<dbReference type="SUPFAM" id="SSF50978">
    <property type="entry name" value="WD40 repeat-like"/>
    <property type="match status" value="1"/>
</dbReference>
<proteinExistence type="predicted"/>
<evidence type="ECO:0000313" key="3">
    <source>
        <dbReference type="EMBL" id="CAE1275497.1"/>
    </source>
</evidence>
<keyword evidence="1" id="KW-0472">Membrane</keyword>
<dbReference type="Pfam" id="PF00400">
    <property type="entry name" value="WD40"/>
    <property type="match status" value="1"/>
</dbReference>
<name>A0A812CL18_ACAPH</name>
<feature type="signal peptide" evidence="2">
    <location>
        <begin position="1"/>
        <end position="20"/>
    </location>
</feature>
<comment type="caution">
    <text evidence="3">The sequence shown here is derived from an EMBL/GenBank/DDBJ whole genome shotgun (WGS) entry which is preliminary data.</text>
</comment>
<gene>
    <name evidence="3" type="ORF">SPHA_39491</name>
</gene>
<keyword evidence="2" id="KW-0732">Signal</keyword>
<dbReference type="InterPro" id="IPR001680">
    <property type="entry name" value="WD40_rpt"/>
</dbReference>
<feature type="chain" id="PRO_5032576192" evidence="2">
    <location>
        <begin position="21"/>
        <end position="491"/>
    </location>
</feature>